<evidence type="ECO:0000313" key="1">
    <source>
        <dbReference type="EMBL" id="SDI47716.1"/>
    </source>
</evidence>
<dbReference type="AlphaFoldDB" id="A0A1G8KWF8"/>
<dbReference type="STRING" id="571298.SAMN04488026_1003108"/>
<dbReference type="Gene3D" id="3.10.450.50">
    <property type="match status" value="1"/>
</dbReference>
<dbReference type="InterPro" id="IPR032710">
    <property type="entry name" value="NTF2-like_dom_sf"/>
</dbReference>
<dbReference type="InterPro" id="IPR009959">
    <property type="entry name" value="Cyclase_SnoaL-like"/>
</dbReference>
<dbReference type="Pfam" id="PF07366">
    <property type="entry name" value="SnoaL"/>
    <property type="match status" value="1"/>
</dbReference>
<sequence length="128" mass="14533">MTSEEMKGAYRAYIACLNKQDWENLHRYVADQVEYNGKTTGLKGYRAMLVEDFLAIPDLCFTITHLASDPPIIASRLAFDCTPIGQLFGFPVNGKRVRFDENVFYEFRDGKIQSVWSVIDKAAIASQI</sequence>
<keyword evidence="2" id="KW-1185">Reference proteome</keyword>
<dbReference type="GO" id="GO:0030638">
    <property type="term" value="P:polyketide metabolic process"/>
    <property type="evidence" value="ECO:0007669"/>
    <property type="project" value="InterPro"/>
</dbReference>
<organism evidence="1 2">
    <name type="scientific">Aliiruegeria lutimaris</name>
    <dbReference type="NCBI Taxonomy" id="571298"/>
    <lineage>
        <taxon>Bacteria</taxon>
        <taxon>Pseudomonadati</taxon>
        <taxon>Pseudomonadota</taxon>
        <taxon>Alphaproteobacteria</taxon>
        <taxon>Rhodobacterales</taxon>
        <taxon>Roseobacteraceae</taxon>
        <taxon>Aliiruegeria</taxon>
    </lineage>
</organism>
<gene>
    <name evidence="1" type="ORF">SAMN04488026_1003108</name>
</gene>
<dbReference type="PANTHER" id="PTHR38436">
    <property type="entry name" value="POLYKETIDE CYCLASE SNOAL-LIKE DOMAIN"/>
    <property type="match status" value="1"/>
</dbReference>
<protein>
    <submittedName>
        <fullName evidence="1">Predicted ester cyclase</fullName>
    </submittedName>
</protein>
<dbReference type="SUPFAM" id="SSF54427">
    <property type="entry name" value="NTF2-like"/>
    <property type="match status" value="1"/>
</dbReference>
<proteinExistence type="predicted"/>
<dbReference type="OrthoDB" id="9810441at2"/>
<accession>A0A1G8KWF8</accession>
<reference evidence="1 2" key="1">
    <citation type="submission" date="2016-10" db="EMBL/GenBank/DDBJ databases">
        <authorList>
            <person name="de Groot N.N."/>
        </authorList>
    </citation>
    <scope>NUCLEOTIDE SEQUENCE [LARGE SCALE GENOMIC DNA]</scope>
    <source>
        <strain evidence="1 2">DSM 25294</strain>
    </source>
</reference>
<dbReference type="PANTHER" id="PTHR38436:SF1">
    <property type="entry name" value="ESTER CYCLASE"/>
    <property type="match status" value="1"/>
</dbReference>
<evidence type="ECO:0000313" key="2">
    <source>
        <dbReference type="Proteomes" id="UP000199382"/>
    </source>
</evidence>
<name>A0A1G8KWF8_9RHOB</name>
<dbReference type="Proteomes" id="UP000199382">
    <property type="component" value="Unassembled WGS sequence"/>
</dbReference>
<dbReference type="RefSeq" id="WP_093148914.1">
    <property type="nucleotide sequence ID" value="NZ_FNEK01000003.1"/>
</dbReference>
<dbReference type="EMBL" id="FNEK01000003">
    <property type="protein sequence ID" value="SDI47716.1"/>
    <property type="molecule type" value="Genomic_DNA"/>
</dbReference>